<evidence type="ECO:0000313" key="2">
    <source>
        <dbReference type="Proteomes" id="UP001500880"/>
    </source>
</evidence>
<comment type="caution">
    <text evidence="1">The sequence shown here is derived from an EMBL/GenBank/DDBJ whole genome shotgun (WGS) entry which is preliminary data.</text>
</comment>
<name>A0ABN1BS64_9BACI</name>
<proteinExistence type="predicted"/>
<gene>
    <name evidence="1" type="primary">rsoA</name>
    <name evidence="1" type="ORF">GCM10008986_35000</name>
</gene>
<keyword evidence="2" id="KW-1185">Reference proteome</keyword>
<sequence>MSSACRVQSSGDRLENEKVEQVIEELTPRIKSSIRNTAFQEREDLEQEIIIKIIEKIRLFERNDSPGFWEFVQAI</sequence>
<organism evidence="1 2">
    <name type="scientific">Salinibacillus aidingensis</name>
    <dbReference type="NCBI Taxonomy" id="237684"/>
    <lineage>
        <taxon>Bacteria</taxon>
        <taxon>Bacillati</taxon>
        <taxon>Bacillota</taxon>
        <taxon>Bacilli</taxon>
        <taxon>Bacillales</taxon>
        <taxon>Bacillaceae</taxon>
        <taxon>Salinibacillus</taxon>
    </lineage>
</organism>
<dbReference type="Proteomes" id="UP001500880">
    <property type="component" value="Unassembled WGS sequence"/>
</dbReference>
<dbReference type="EMBL" id="BAAADO010000012">
    <property type="protein sequence ID" value="GAA0504457.1"/>
    <property type="molecule type" value="Genomic_DNA"/>
</dbReference>
<protein>
    <submittedName>
        <fullName evidence="1">Sigma-O factor regulator RsoA</fullName>
    </submittedName>
</protein>
<accession>A0ABN1BS64</accession>
<reference evidence="1 2" key="1">
    <citation type="journal article" date="2019" name="Int. J. Syst. Evol. Microbiol.">
        <title>The Global Catalogue of Microorganisms (GCM) 10K type strain sequencing project: providing services to taxonomists for standard genome sequencing and annotation.</title>
        <authorList>
            <consortium name="The Broad Institute Genomics Platform"/>
            <consortium name="The Broad Institute Genome Sequencing Center for Infectious Disease"/>
            <person name="Wu L."/>
            <person name="Ma J."/>
        </authorList>
    </citation>
    <scope>NUCLEOTIDE SEQUENCE [LARGE SCALE GENOMIC DNA]</scope>
    <source>
        <strain evidence="1 2">JCM 12389</strain>
    </source>
</reference>
<evidence type="ECO:0000313" key="1">
    <source>
        <dbReference type="EMBL" id="GAA0504457.1"/>
    </source>
</evidence>